<protein>
    <recommendedName>
        <fullName evidence="7">BZIP domain-containing protein</fullName>
    </recommendedName>
</protein>
<evidence type="ECO:0000256" key="2">
    <source>
        <dbReference type="ARBA" id="ARBA00023242"/>
    </source>
</evidence>
<evidence type="ECO:0000313" key="6">
    <source>
        <dbReference type="Proteomes" id="UP001211907"/>
    </source>
</evidence>
<evidence type="ECO:0008006" key="7">
    <source>
        <dbReference type="Google" id="ProtNLM"/>
    </source>
</evidence>
<dbReference type="PANTHER" id="PTHR40621">
    <property type="entry name" value="TRANSCRIPTION FACTOR KAPC-RELATED"/>
    <property type="match status" value="1"/>
</dbReference>
<dbReference type="GO" id="GO:0001228">
    <property type="term" value="F:DNA-binding transcription activator activity, RNA polymerase II-specific"/>
    <property type="evidence" value="ECO:0007669"/>
    <property type="project" value="TreeGrafter"/>
</dbReference>
<dbReference type="SUPFAM" id="SSF57959">
    <property type="entry name" value="Leucine zipper domain"/>
    <property type="match status" value="1"/>
</dbReference>
<keyword evidence="6" id="KW-1185">Reference proteome</keyword>
<keyword evidence="3" id="KW-0175">Coiled coil</keyword>
<comment type="subcellular location">
    <subcellularLocation>
        <location evidence="1">Nucleus</location>
    </subcellularLocation>
</comment>
<sequence length="159" mass="17853">MATASYSTSHSASPTPEQEGGNKVRRPGRKLTTDEAATKRIAQTRAAQRNFRERKARQFEALQERVQELESLLAASRHETEDLKVKVMELLQSNCNLMRDQAEVQSRNLHHSQHQHHQGRTNAALTSLPLAGSNGSSRMQSEESDGAAKHCTRYWDTVC</sequence>
<dbReference type="GO" id="GO:0000976">
    <property type="term" value="F:transcription cis-regulatory region binding"/>
    <property type="evidence" value="ECO:0007669"/>
    <property type="project" value="InterPro"/>
</dbReference>
<dbReference type="EMBL" id="JADGJH010000076">
    <property type="protein sequence ID" value="KAJ3139382.1"/>
    <property type="molecule type" value="Genomic_DNA"/>
</dbReference>
<feature type="region of interest" description="Disordered" evidence="4">
    <location>
        <begin position="1"/>
        <end position="49"/>
    </location>
</feature>
<dbReference type="Proteomes" id="UP001211907">
    <property type="component" value="Unassembled WGS sequence"/>
</dbReference>
<feature type="coiled-coil region" evidence="3">
    <location>
        <begin position="52"/>
        <end position="86"/>
    </location>
</feature>
<dbReference type="AlphaFoldDB" id="A0AAD5T8Q1"/>
<feature type="compositionally biased region" description="Low complexity" evidence="4">
    <location>
        <begin position="1"/>
        <end position="15"/>
    </location>
</feature>
<dbReference type="GO" id="GO:0090575">
    <property type="term" value="C:RNA polymerase II transcription regulator complex"/>
    <property type="evidence" value="ECO:0007669"/>
    <property type="project" value="TreeGrafter"/>
</dbReference>
<dbReference type="InterPro" id="IPR046347">
    <property type="entry name" value="bZIP_sf"/>
</dbReference>
<name>A0AAD5T8Q1_9FUNG</name>
<gene>
    <name evidence="5" type="ORF">HK100_011719</name>
</gene>
<accession>A0AAD5T8Q1</accession>
<evidence type="ECO:0000256" key="3">
    <source>
        <dbReference type="SAM" id="Coils"/>
    </source>
</evidence>
<dbReference type="CDD" id="cd14688">
    <property type="entry name" value="bZIP_YAP"/>
    <property type="match status" value="1"/>
</dbReference>
<dbReference type="Gene3D" id="1.20.5.170">
    <property type="match status" value="1"/>
</dbReference>
<evidence type="ECO:0000313" key="5">
    <source>
        <dbReference type="EMBL" id="KAJ3139382.1"/>
    </source>
</evidence>
<dbReference type="PANTHER" id="PTHR40621:SF6">
    <property type="entry name" value="AP-1-LIKE TRANSCRIPTION FACTOR YAP1-RELATED"/>
    <property type="match status" value="1"/>
</dbReference>
<comment type="caution">
    <text evidence="5">The sequence shown here is derived from an EMBL/GenBank/DDBJ whole genome shotgun (WGS) entry which is preliminary data.</text>
</comment>
<keyword evidence="2" id="KW-0539">Nucleus</keyword>
<dbReference type="InterPro" id="IPR050936">
    <property type="entry name" value="AP-1-like"/>
</dbReference>
<proteinExistence type="predicted"/>
<organism evidence="5 6">
    <name type="scientific">Physocladia obscura</name>
    <dbReference type="NCBI Taxonomy" id="109957"/>
    <lineage>
        <taxon>Eukaryota</taxon>
        <taxon>Fungi</taxon>
        <taxon>Fungi incertae sedis</taxon>
        <taxon>Chytridiomycota</taxon>
        <taxon>Chytridiomycota incertae sedis</taxon>
        <taxon>Chytridiomycetes</taxon>
        <taxon>Chytridiales</taxon>
        <taxon>Chytriomycetaceae</taxon>
        <taxon>Physocladia</taxon>
    </lineage>
</organism>
<evidence type="ECO:0000256" key="1">
    <source>
        <dbReference type="ARBA" id="ARBA00004123"/>
    </source>
</evidence>
<reference evidence="5" key="1">
    <citation type="submission" date="2020-05" db="EMBL/GenBank/DDBJ databases">
        <title>Phylogenomic resolution of chytrid fungi.</title>
        <authorList>
            <person name="Stajich J.E."/>
            <person name="Amses K."/>
            <person name="Simmons R."/>
            <person name="Seto K."/>
            <person name="Myers J."/>
            <person name="Bonds A."/>
            <person name="Quandt C.A."/>
            <person name="Barry K."/>
            <person name="Liu P."/>
            <person name="Grigoriev I."/>
            <person name="Longcore J.E."/>
            <person name="James T.Y."/>
        </authorList>
    </citation>
    <scope>NUCLEOTIDE SEQUENCE</scope>
    <source>
        <strain evidence="5">JEL0513</strain>
    </source>
</reference>
<evidence type="ECO:0000256" key="4">
    <source>
        <dbReference type="SAM" id="MobiDB-lite"/>
    </source>
</evidence>